<name>A0A1J5PL60_9ZZZZ</name>
<gene>
    <name evidence="1" type="ORF">GALL_498880</name>
</gene>
<accession>A0A1J5PL60</accession>
<dbReference type="EMBL" id="MLJW01005261">
    <property type="protein sequence ID" value="OIQ68519.1"/>
    <property type="molecule type" value="Genomic_DNA"/>
</dbReference>
<sequence length="62" mass="6964">MLEILAELGMQQIRALRAGHAQNREMIEGAAEQGHGIRRLGLRAVGERGDMLLRNLTEERLN</sequence>
<protein>
    <submittedName>
        <fullName evidence="1">Uncharacterized protein</fullName>
    </submittedName>
</protein>
<comment type="caution">
    <text evidence="1">The sequence shown here is derived from an EMBL/GenBank/DDBJ whole genome shotgun (WGS) entry which is preliminary data.</text>
</comment>
<reference evidence="1" key="1">
    <citation type="submission" date="2016-10" db="EMBL/GenBank/DDBJ databases">
        <title>Sequence of Gallionella enrichment culture.</title>
        <authorList>
            <person name="Poehlein A."/>
            <person name="Muehling M."/>
            <person name="Daniel R."/>
        </authorList>
    </citation>
    <scope>NUCLEOTIDE SEQUENCE</scope>
</reference>
<organism evidence="1">
    <name type="scientific">mine drainage metagenome</name>
    <dbReference type="NCBI Taxonomy" id="410659"/>
    <lineage>
        <taxon>unclassified sequences</taxon>
        <taxon>metagenomes</taxon>
        <taxon>ecological metagenomes</taxon>
    </lineage>
</organism>
<dbReference type="AlphaFoldDB" id="A0A1J5PL60"/>
<proteinExistence type="predicted"/>
<evidence type="ECO:0000313" key="1">
    <source>
        <dbReference type="EMBL" id="OIQ68519.1"/>
    </source>
</evidence>